<name>A0ABR9L9P4_9PSEU</name>
<protein>
    <submittedName>
        <fullName evidence="1">Uncharacterized protein</fullName>
    </submittedName>
</protein>
<evidence type="ECO:0000313" key="1">
    <source>
        <dbReference type="EMBL" id="MBE1577030.1"/>
    </source>
</evidence>
<dbReference type="EMBL" id="JADBEJ010000005">
    <property type="protein sequence ID" value="MBE1577030.1"/>
    <property type="molecule type" value="Genomic_DNA"/>
</dbReference>
<proteinExistence type="predicted"/>
<comment type="caution">
    <text evidence="1">The sequence shown here is derived from an EMBL/GenBank/DDBJ whole genome shotgun (WGS) entry which is preliminary data.</text>
</comment>
<sequence length="39" mass="4531">MVLRRGVDAYSDNRLREVWNYRAFATWFTGTVHDGGDPT</sequence>
<keyword evidence="2" id="KW-1185">Reference proteome</keyword>
<gene>
    <name evidence="1" type="ORF">H4W30_004090</name>
</gene>
<organism evidence="1 2">
    <name type="scientific">Amycolatopsis roodepoortensis</name>
    <dbReference type="NCBI Taxonomy" id="700274"/>
    <lineage>
        <taxon>Bacteria</taxon>
        <taxon>Bacillati</taxon>
        <taxon>Actinomycetota</taxon>
        <taxon>Actinomycetes</taxon>
        <taxon>Pseudonocardiales</taxon>
        <taxon>Pseudonocardiaceae</taxon>
        <taxon>Amycolatopsis</taxon>
    </lineage>
</organism>
<accession>A0ABR9L9P4</accession>
<reference evidence="1 2" key="1">
    <citation type="submission" date="2020-10" db="EMBL/GenBank/DDBJ databases">
        <title>Sequencing the genomes of 1000 actinobacteria strains.</title>
        <authorList>
            <person name="Klenk H.-P."/>
        </authorList>
    </citation>
    <scope>NUCLEOTIDE SEQUENCE [LARGE SCALE GENOMIC DNA]</scope>
    <source>
        <strain evidence="1 2">DSM 46661</strain>
    </source>
</reference>
<dbReference type="Proteomes" id="UP000656548">
    <property type="component" value="Unassembled WGS sequence"/>
</dbReference>
<evidence type="ECO:0000313" key="2">
    <source>
        <dbReference type="Proteomes" id="UP000656548"/>
    </source>
</evidence>